<dbReference type="SUPFAM" id="SSF56112">
    <property type="entry name" value="Protein kinase-like (PK-like)"/>
    <property type="match status" value="1"/>
</dbReference>
<dbReference type="InterPro" id="IPR013525">
    <property type="entry name" value="ABC2_TM"/>
</dbReference>
<evidence type="ECO:0000313" key="8">
    <source>
        <dbReference type="Proteomes" id="UP000826656"/>
    </source>
</evidence>
<evidence type="ECO:0000256" key="1">
    <source>
        <dbReference type="ARBA" id="ARBA00004141"/>
    </source>
</evidence>
<keyword evidence="4 5" id="KW-0472">Membrane</keyword>
<evidence type="ECO:0000256" key="4">
    <source>
        <dbReference type="ARBA" id="ARBA00023136"/>
    </source>
</evidence>
<dbReference type="Proteomes" id="UP000826656">
    <property type="component" value="Unassembled WGS sequence"/>
</dbReference>
<dbReference type="InterPro" id="IPR011009">
    <property type="entry name" value="Kinase-like_dom_sf"/>
</dbReference>
<dbReference type="Pfam" id="PF01061">
    <property type="entry name" value="ABC2_membrane"/>
    <property type="match status" value="1"/>
</dbReference>
<keyword evidence="8" id="KW-1185">Reference proteome</keyword>
<sequence>MDSQQDLFNAMGSMYVAVLFIGVTNSTVVQPFVSVERFVSYRERAAGMYSALPFAFAQVAIEFPQYLFPTTFMESPDSPKAKVIYWDFKSSDILLDVDGPIDRKSHVSTRAPEYMATGHITARSDVHSFGVVLLKMLTGRRMMDKNCPHGEHNLIEWAKPLQRQVCHGLLTN</sequence>
<name>A0ABQ7VUV4_SOLTU</name>
<reference evidence="7 8" key="1">
    <citation type="journal article" date="2021" name="bioRxiv">
        <title>Chromosome-scale and haplotype-resolved genome assembly of a tetraploid potato cultivar.</title>
        <authorList>
            <person name="Sun H."/>
            <person name="Jiao W.-B."/>
            <person name="Krause K."/>
            <person name="Campoy J.A."/>
            <person name="Goel M."/>
            <person name="Folz-Donahue K."/>
            <person name="Kukat C."/>
            <person name="Huettel B."/>
            <person name="Schneeberger K."/>
        </authorList>
    </citation>
    <scope>NUCLEOTIDE SEQUENCE [LARGE SCALE GENOMIC DNA]</scope>
    <source>
        <strain evidence="7">SolTubOtavaFocal</strain>
        <tissue evidence="7">Leaves</tissue>
    </source>
</reference>
<evidence type="ECO:0000256" key="3">
    <source>
        <dbReference type="ARBA" id="ARBA00022989"/>
    </source>
</evidence>
<evidence type="ECO:0000256" key="5">
    <source>
        <dbReference type="SAM" id="Phobius"/>
    </source>
</evidence>
<dbReference type="PANTHER" id="PTHR48040">
    <property type="entry name" value="PLEIOTROPIC DRUG RESISTANCE PROTEIN 1-LIKE ISOFORM X1"/>
    <property type="match status" value="1"/>
</dbReference>
<keyword evidence="2 5" id="KW-0812">Transmembrane</keyword>
<evidence type="ECO:0000259" key="6">
    <source>
        <dbReference type="Pfam" id="PF01061"/>
    </source>
</evidence>
<proteinExistence type="predicted"/>
<evidence type="ECO:0000256" key="2">
    <source>
        <dbReference type="ARBA" id="ARBA00022692"/>
    </source>
</evidence>
<feature type="transmembrane region" description="Helical" evidence="5">
    <location>
        <begin position="12"/>
        <end position="33"/>
    </location>
</feature>
<comment type="subcellular location">
    <subcellularLocation>
        <location evidence="1">Membrane</location>
        <topology evidence="1">Multi-pass membrane protein</topology>
    </subcellularLocation>
</comment>
<organism evidence="7 8">
    <name type="scientific">Solanum tuberosum</name>
    <name type="common">Potato</name>
    <dbReference type="NCBI Taxonomy" id="4113"/>
    <lineage>
        <taxon>Eukaryota</taxon>
        <taxon>Viridiplantae</taxon>
        <taxon>Streptophyta</taxon>
        <taxon>Embryophyta</taxon>
        <taxon>Tracheophyta</taxon>
        <taxon>Spermatophyta</taxon>
        <taxon>Magnoliopsida</taxon>
        <taxon>eudicotyledons</taxon>
        <taxon>Gunneridae</taxon>
        <taxon>Pentapetalae</taxon>
        <taxon>asterids</taxon>
        <taxon>lamiids</taxon>
        <taxon>Solanales</taxon>
        <taxon>Solanaceae</taxon>
        <taxon>Solanoideae</taxon>
        <taxon>Solaneae</taxon>
        <taxon>Solanum</taxon>
    </lineage>
</organism>
<evidence type="ECO:0000313" key="7">
    <source>
        <dbReference type="EMBL" id="KAH0772224.1"/>
    </source>
</evidence>
<dbReference type="Gene3D" id="1.10.510.10">
    <property type="entry name" value="Transferase(Phosphotransferase) domain 1"/>
    <property type="match status" value="1"/>
</dbReference>
<feature type="domain" description="ABC-2 type transporter transmembrane" evidence="6">
    <location>
        <begin position="3"/>
        <end position="71"/>
    </location>
</feature>
<dbReference type="EMBL" id="JAIVGD010000011">
    <property type="protein sequence ID" value="KAH0772224.1"/>
    <property type="molecule type" value="Genomic_DNA"/>
</dbReference>
<keyword evidence="3 5" id="KW-1133">Transmembrane helix</keyword>
<dbReference type="PANTHER" id="PTHR48040:SF12">
    <property type="entry name" value="ABC TRANSPORTER G FAMILY MEMBER 32-LIKE ISOFORM X1"/>
    <property type="match status" value="1"/>
</dbReference>
<comment type="caution">
    <text evidence="7">The sequence shown here is derived from an EMBL/GenBank/DDBJ whole genome shotgun (WGS) entry which is preliminary data.</text>
</comment>
<gene>
    <name evidence="7" type="ORF">KY290_016205</name>
</gene>
<accession>A0ABQ7VUV4</accession>
<protein>
    <recommendedName>
        <fullName evidence="6">ABC-2 type transporter transmembrane domain-containing protein</fullName>
    </recommendedName>
</protein>